<dbReference type="AlphaFoldDB" id="A0A412EKJ4"/>
<sequence>MKYNKSEIMKNAWSIVRQCKCTISVALKRAWEKAKEDLKLAKLGKYFNTFLDGCEVLFNLGDGVVSGNTFNCRKTLKEFGLKWNPDEKYWYGSPEKVEDIVRYRVL</sequence>
<comment type="caution">
    <text evidence="1">The sequence shown here is derived from an EMBL/GenBank/DDBJ whole genome shotgun (WGS) entry which is preliminary data.</text>
</comment>
<dbReference type="RefSeq" id="WP_118031812.1">
    <property type="nucleotide sequence ID" value="NZ_QRUH01000031.1"/>
</dbReference>
<organism evidence="1 2">
    <name type="scientific">Blautia obeum</name>
    <dbReference type="NCBI Taxonomy" id="40520"/>
    <lineage>
        <taxon>Bacteria</taxon>
        <taxon>Bacillati</taxon>
        <taxon>Bacillota</taxon>
        <taxon>Clostridia</taxon>
        <taxon>Lachnospirales</taxon>
        <taxon>Lachnospiraceae</taxon>
        <taxon>Blautia</taxon>
    </lineage>
</organism>
<dbReference type="EMBL" id="QRUH01000031">
    <property type="protein sequence ID" value="RGR44293.1"/>
    <property type="molecule type" value="Genomic_DNA"/>
</dbReference>
<gene>
    <name evidence="1" type="ORF">DWY46_19115</name>
</gene>
<reference evidence="1 2" key="1">
    <citation type="submission" date="2018-08" db="EMBL/GenBank/DDBJ databases">
        <title>A genome reference for cultivated species of the human gut microbiota.</title>
        <authorList>
            <person name="Zou Y."/>
            <person name="Xue W."/>
            <person name="Luo G."/>
        </authorList>
    </citation>
    <scope>NUCLEOTIDE SEQUENCE [LARGE SCALE GENOMIC DNA]</scope>
    <source>
        <strain evidence="1 2">AF25-21</strain>
    </source>
</reference>
<protein>
    <submittedName>
        <fullName evidence="1">Uncharacterized protein</fullName>
    </submittedName>
</protein>
<evidence type="ECO:0000313" key="1">
    <source>
        <dbReference type="EMBL" id="RGR44293.1"/>
    </source>
</evidence>
<dbReference type="Proteomes" id="UP000285839">
    <property type="component" value="Unassembled WGS sequence"/>
</dbReference>
<accession>A0A412EKJ4</accession>
<proteinExistence type="predicted"/>
<name>A0A412EKJ4_9FIRM</name>
<evidence type="ECO:0000313" key="2">
    <source>
        <dbReference type="Proteomes" id="UP000285839"/>
    </source>
</evidence>